<dbReference type="Pfam" id="PF26050">
    <property type="entry name" value="Helical_CED_Drosha"/>
    <property type="match status" value="1"/>
</dbReference>
<keyword evidence="4" id="KW-0378">Hydrolase</keyword>
<dbReference type="HAMAP" id="MF_00104">
    <property type="entry name" value="RNase_III"/>
    <property type="match status" value="1"/>
</dbReference>
<proteinExistence type="inferred from homology"/>
<protein>
    <submittedName>
        <fullName evidence="10">Putative ribonuclease 3-like</fullName>
    </submittedName>
</protein>
<dbReference type="STRING" id="307972.A0A2G8JUT8"/>
<comment type="caution">
    <text evidence="10">The sequence shown here is derived from an EMBL/GenBank/DDBJ whole genome shotgun (WGS) entry which is preliminary data.</text>
</comment>
<dbReference type="AlphaFoldDB" id="A0A2G8JUT8"/>
<dbReference type="InterPro" id="IPR011907">
    <property type="entry name" value="RNase_III"/>
</dbReference>
<dbReference type="SUPFAM" id="SSF54768">
    <property type="entry name" value="dsRNA-binding domain-like"/>
    <property type="match status" value="1"/>
</dbReference>
<evidence type="ECO:0000256" key="1">
    <source>
        <dbReference type="ARBA" id="ARBA00010183"/>
    </source>
</evidence>
<dbReference type="Pfam" id="PF00035">
    <property type="entry name" value="dsrm"/>
    <property type="match status" value="1"/>
</dbReference>
<dbReference type="Gene3D" id="1.10.1520.10">
    <property type="entry name" value="Ribonuclease III domain"/>
    <property type="match status" value="2"/>
</dbReference>
<dbReference type="InterPro" id="IPR058938">
    <property type="entry name" value="Helical_CED_Drosha"/>
</dbReference>
<dbReference type="GO" id="GO:0031053">
    <property type="term" value="P:primary miRNA processing"/>
    <property type="evidence" value="ECO:0007669"/>
    <property type="project" value="TreeGrafter"/>
</dbReference>
<keyword evidence="5 6" id="KW-0694">RNA-binding</keyword>
<evidence type="ECO:0000256" key="5">
    <source>
        <dbReference type="ARBA" id="ARBA00022884"/>
    </source>
</evidence>
<dbReference type="GO" id="GO:0031054">
    <property type="term" value="P:pre-miRNA processing"/>
    <property type="evidence" value="ECO:0007669"/>
    <property type="project" value="InterPro"/>
</dbReference>
<feature type="domain" description="RNase III" evidence="9">
    <location>
        <begin position="404"/>
        <end position="519"/>
    </location>
</feature>
<evidence type="ECO:0000256" key="2">
    <source>
        <dbReference type="ARBA" id="ARBA00022722"/>
    </source>
</evidence>
<dbReference type="GO" id="GO:0003723">
    <property type="term" value="F:RNA binding"/>
    <property type="evidence" value="ECO:0007669"/>
    <property type="project" value="UniProtKB-UniRule"/>
</dbReference>
<dbReference type="PANTHER" id="PTHR11207">
    <property type="entry name" value="RIBONUCLEASE III"/>
    <property type="match status" value="1"/>
</dbReference>
<evidence type="ECO:0000256" key="7">
    <source>
        <dbReference type="SAM" id="MobiDB-lite"/>
    </source>
</evidence>
<evidence type="ECO:0000313" key="10">
    <source>
        <dbReference type="EMBL" id="PIK39524.1"/>
    </source>
</evidence>
<dbReference type="InterPro" id="IPR014720">
    <property type="entry name" value="dsRBD_dom"/>
</dbReference>
<evidence type="ECO:0000256" key="4">
    <source>
        <dbReference type="ARBA" id="ARBA00022801"/>
    </source>
</evidence>
<dbReference type="InterPro" id="IPR036389">
    <property type="entry name" value="RNase_III_sf"/>
</dbReference>
<keyword evidence="3" id="KW-0255">Endonuclease</keyword>
<dbReference type="Gene3D" id="3.30.160.20">
    <property type="match status" value="1"/>
</dbReference>
<dbReference type="InterPro" id="IPR000999">
    <property type="entry name" value="RNase_III_dom"/>
</dbReference>
<evidence type="ECO:0000313" key="11">
    <source>
        <dbReference type="Proteomes" id="UP000230750"/>
    </source>
</evidence>
<dbReference type="GO" id="GO:0070877">
    <property type="term" value="C:microprocessor complex"/>
    <property type="evidence" value="ECO:0007669"/>
    <property type="project" value="TreeGrafter"/>
</dbReference>
<dbReference type="SMART" id="SM00535">
    <property type="entry name" value="RIBOc"/>
    <property type="match status" value="2"/>
</dbReference>
<feature type="domain" description="RNase III" evidence="9">
    <location>
        <begin position="257"/>
        <end position="353"/>
    </location>
</feature>
<feature type="domain" description="DRBM" evidence="8">
    <location>
        <begin position="546"/>
        <end position="621"/>
    </location>
</feature>
<dbReference type="Pfam" id="PF14622">
    <property type="entry name" value="Ribonucleas_3_3"/>
    <property type="match status" value="2"/>
</dbReference>
<dbReference type="PANTHER" id="PTHR11207:SF0">
    <property type="entry name" value="RIBONUCLEASE 3"/>
    <property type="match status" value="1"/>
</dbReference>
<dbReference type="SMART" id="SM00358">
    <property type="entry name" value="DSRM"/>
    <property type="match status" value="1"/>
</dbReference>
<gene>
    <name evidence="10" type="ORF">BSL78_23640</name>
</gene>
<keyword evidence="2" id="KW-0540">Nuclease</keyword>
<dbReference type="PROSITE" id="PS50137">
    <property type="entry name" value="DS_RBD"/>
    <property type="match status" value="1"/>
</dbReference>
<dbReference type="CDD" id="cd19877">
    <property type="entry name" value="DSRM_RNAse_III_meta_like"/>
    <property type="match status" value="1"/>
</dbReference>
<evidence type="ECO:0000259" key="8">
    <source>
        <dbReference type="PROSITE" id="PS50137"/>
    </source>
</evidence>
<dbReference type="GO" id="GO:0004525">
    <property type="term" value="F:ribonuclease III activity"/>
    <property type="evidence" value="ECO:0007669"/>
    <property type="project" value="InterPro"/>
</dbReference>
<evidence type="ECO:0000259" key="9">
    <source>
        <dbReference type="PROSITE" id="PS50142"/>
    </source>
</evidence>
<reference evidence="10 11" key="1">
    <citation type="journal article" date="2017" name="PLoS Biol.">
        <title>The sea cucumber genome provides insights into morphological evolution and visceral regeneration.</title>
        <authorList>
            <person name="Zhang X."/>
            <person name="Sun L."/>
            <person name="Yuan J."/>
            <person name="Sun Y."/>
            <person name="Gao Y."/>
            <person name="Zhang L."/>
            <person name="Li S."/>
            <person name="Dai H."/>
            <person name="Hamel J.F."/>
            <person name="Liu C."/>
            <person name="Yu Y."/>
            <person name="Liu S."/>
            <person name="Lin W."/>
            <person name="Guo K."/>
            <person name="Jin S."/>
            <person name="Xu P."/>
            <person name="Storey K.B."/>
            <person name="Huan P."/>
            <person name="Zhang T."/>
            <person name="Zhou Y."/>
            <person name="Zhang J."/>
            <person name="Lin C."/>
            <person name="Li X."/>
            <person name="Xing L."/>
            <person name="Huo D."/>
            <person name="Sun M."/>
            <person name="Wang L."/>
            <person name="Mercier A."/>
            <person name="Li F."/>
            <person name="Yang H."/>
            <person name="Xiang J."/>
        </authorList>
    </citation>
    <scope>NUCLEOTIDE SEQUENCE [LARGE SCALE GENOMIC DNA]</scope>
    <source>
        <strain evidence="10">Shaxun</strain>
        <tissue evidence="10">Muscle</tissue>
    </source>
</reference>
<dbReference type="CDD" id="cd00593">
    <property type="entry name" value="RIBOc"/>
    <property type="match status" value="2"/>
</dbReference>
<sequence length="676" mass="78323">MPRFARLLPNNGKEILSMHQVMTYLLTIRKPVITEDKLASILKLDTIKWSRFLDFMHDMIVTCPGKKPSSVRCDQVDRDQAVSNKKYKKLFKSFLRMRHLLLNRSRASHDEQQSYINIQNELAKIRKESYSPKEVNSEIPCNEVLITGIRSDVCQHALIMPVLVNYLRYYLCLDKLNVKLGNIFTDKVLLKRAMTHPSYRLTFGMNSDHIRNSLYNCGIRQPEFGEKNWQSNDNRKKGIVNLVKIMSRLAEEEEVSSNIHHYERLEFLGDAVVEFITSTTLYHLFPDVEEGGLAVYRQALVENQHLAKLAKKLQLEHYMLYSHGPDLCRDQDLRHAVANCLEAVMGAIYLEKGIEEARRVFCTVLFEEEDLRQIWARYPKHPLQIQLPDGDRHMIKDFPVLQRMTEFEECTGMKFKHIRLLARAFTQRTIGYNELTLGHNQRMEFLGDSVLQLVVSAYLFKHFPEHHEGHLSSIICQDLGLEEYMLDDTACRFARKGVPMKLQADLLEALLGAMYVDSGLDVVEAFCNVCFFPRLREFIIEQDWNDDKSKLQQVVLTLRKEGAEQPDIPQYKLLKKSGPTNASVYTVAVFFKGKRIGVGSAESVRLAEKMAAKDALSKGEYEQIKFQTKLMSSLYPDEYKPPKFTDHKNRRRNPVLPKQYADSSTRNRRTNDHCGT</sequence>
<dbReference type="InterPro" id="IPR044442">
    <property type="entry name" value="RNAse_III_DSRM__animal"/>
</dbReference>
<keyword evidence="11" id="KW-1185">Reference proteome</keyword>
<organism evidence="10 11">
    <name type="scientific">Stichopus japonicus</name>
    <name type="common">Sea cucumber</name>
    <dbReference type="NCBI Taxonomy" id="307972"/>
    <lineage>
        <taxon>Eukaryota</taxon>
        <taxon>Metazoa</taxon>
        <taxon>Echinodermata</taxon>
        <taxon>Eleutherozoa</taxon>
        <taxon>Echinozoa</taxon>
        <taxon>Holothuroidea</taxon>
        <taxon>Aspidochirotacea</taxon>
        <taxon>Aspidochirotida</taxon>
        <taxon>Stichopodidae</taxon>
        <taxon>Apostichopus</taxon>
    </lineage>
</organism>
<evidence type="ECO:0000256" key="3">
    <source>
        <dbReference type="ARBA" id="ARBA00022759"/>
    </source>
</evidence>
<dbReference type="SUPFAM" id="SSF69065">
    <property type="entry name" value="RNase III domain-like"/>
    <property type="match status" value="2"/>
</dbReference>
<dbReference type="OrthoDB" id="67027at2759"/>
<feature type="compositionally biased region" description="Basic and acidic residues" evidence="7">
    <location>
        <begin position="637"/>
        <end position="647"/>
    </location>
</feature>
<dbReference type="PROSITE" id="PS50142">
    <property type="entry name" value="RNASE_3_2"/>
    <property type="match status" value="2"/>
</dbReference>
<dbReference type="GO" id="GO:0006364">
    <property type="term" value="P:rRNA processing"/>
    <property type="evidence" value="ECO:0007669"/>
    <property type="project" value="InterPro"/>
</dbReference>
<accession>A0A2G8JUT8</accession>
<comment type="similarity">
    <text evidence="1">Belongs to the ribonuclease III family.</text>
</comment>
<evidence type="ECO:0000256" key="6">
    <source>
        <dbReference type="PROSITE-ProRule" id="PRU00266"/>
    </source>
</evidence>
<feature type="region of interest" description="Disordered" evidence="7">
    <location>
        <begin position="635"/>
        <end position="676"/>
    </location>
</feature>
<dbReference type="PROSITE" id="PS00517">
    <property type="entry name" value="RNASE_3_1"/>
    <property type="match status" value="2"/>
</dbReference>
<dbReference type="Proteomes" id="UP000230750">
    <property type="component" value="Unassembled WGS sequence"/>
</dbReference>
<dbReference type="EMBL" id="MRZV01001230">
    <property type="protein sequence ID" value="PIK39524.1"/>
    <property type="molecule type" value="Genomic_DNA"/>
</dbReference>
<name>A0A2G8JUT8_STIJA</name>